<evidence type="ECO:0000313" key="3">
    <source>
        <dbReference type="Proteomes" id="UP000002533"/>
    </source>
</evidence>
<dbReference type="RefSeq" id="WP_011318520.1">
    <property type="nucleotide sequence ID" value="NC_007413.1"/>
</dbReference>
<sequence>MLLHKRQIVLVLAWLVLIFTQAIAIYQGEPYISSCFPISKLAIALTFWLELIAIILTGIAFILTATRRDVTEHPQTKDELCTHQQELSMLPEFTDGITAFKQTQAALQSNQNLMHTVIENLPNGGVFLFDQNLRFILACDLNHKINF</sequence>
<dbReference type="Proteomes" id="UP000002533">
    <property type="component" value="Chromosome"/>
</dbReference>
<name>Q3MCF4_TRIV2</name>
<protein>
    <submittedName>
        <fullName evidence="2">Uncharacterized protein</fullName>
    </submittedName>
</protein>
<accession>Q3MCF4</accession>
<dbReference type="EMBL" id="CP000117">
    <property type="protein sequence ID" value="ABA21332.1"/>
    <property type="molecule type" value="Genomic_DNA"/>
</dbReference>
<keyword evidence="1" id="KW-1133">Transmembrane helix</keyword>
<feature type="transmembrane region" description="Helical" evidence="1">
    <location>
        <begin position="40"/>
        <end position="63"/>
    </location>
</feature>
<gene>
    <name evidence="2" type="ordered locus">Ava_1710</name>
</gene>
<dbReference type="STRING" id="240292.Ava_1710"/>
<dbReference type="KEGG" id="ava:Ava_1710"/>
<organism evidence="2 3">
    <name type="scientific">Trichormus variabilis (strain ATCC 29413 / PCC 7937)</name>
    <name type="common">Anabaena variabilis</name>
    <dbReference type="NCBI Taxonomy" id="240292"/>
    <lineage>
        <taxon>Bacteria</taxon>
        <taxon>Bacillati</taxon>
        <taxon>Cyanobacteriota</taxon>
        <taxon>Cyanophyceae</taxon>
        <taxon>Nostocales</taxon>
        <taxon>Nostocaceae</taxon>
        <taxon>Trichormus</taxon>
    </lineage>
</organism>
<evidence type="ECO:0000256" key="1">
    <source>
        <dbReference type="SAM" id="Phobius"/>
    </source>
</evidence>
<dbReference type="eggNOG" id="COG3829">
    <property type="taxonomic scope" value="Bacteria"/>
</dbReference>
<keyword evidence="1" id="KW-0812">Transmembrane</keyword>
<keyword evidence="1" id="KW-0472">Membrane</keyword>
<evidence type="ECO:0000313" key="2">
    <source>
        <dbReference type="EMBL" id="ABA21332.1"/>
    </source>
</evidence>
<reference evidence="3" key="1">
    <citation type="journal article" date="2014" name="Stand. Genomic Sci.">
        <title>Complete genome sequence of Anabaena variabilis ATCC 29413.</title>
        <authorList>
            <person name="Thiel T."/>
            <person name="Pratte B.S."/>
            <person name="Zhong J."/>
            <person name="Goodwin L."/>
            <person name="Copeland A."/>
            <person name="Lucas S."/>
            <person name="Han C."/>
            <person name="Pitluck S."/>
            <person name="Land M.L."/>
            <person name="Kyrpides N.C."/>
            <person name="Woyke T."/>
        </authorList>
    </citation>
    <scope>NUCLEOTIDE SEQUENCE [LARGE SCALE GENOMIC DNA]</scope>
    <source>
        <strain evidence="3">ATCC 29413 / PCC 7937</strain>
    </source>
</reference>
<dbReference type="HOGENOM" id="CLU_1764186_0_0_3"/>
<dbReference type="AlphaFoldDB" id="Q3MCF4"/>
<proteinExistence type="predicted"/>